<dbReference type="InterPro" id="IPR002502">
    <property type="entry name" value="Amidase_domain"/>
</dbReference>
<dbReference type="GO" id="GO:0071555">
    <property type="term" value="P:cell wall organization"/>
    <property type="evidence" value="ECO:0007669"/>
    <property type="project" value="UniProtKB-KW"/>
</dbReference>
<dbReference type="PANTHER" id="PTHR30417">
    <property type="entry name" value="N-ACETYLMURAMOYL-L-ALANINE AMIDASE AMID"/>
    <property type="match status" value="1"/>
</dbReference>
<evidence type="ECO:0000256" key="5">
    <source>
        <dbReference type="ARBA" id="ARBA00030881"/>
    </source>
</evidence>
<dbReference type="Pfam" id="PF01476">
    <property type="entry name" value="LysM"/>
    <property type="match status" value="1"/>
</dbReference>
<dbReference type="PANTHER" id="PTHR30417:SF1">
    <property type="entry name" value="N-ACETYLMURAMOYL-L-ALANINE AMIDASE AMID"/>
    <property type="match status" value="1"/>
</dbReference>
<dbReference type="InterPro" id="IPR051206">
    <property type="entry name" value="NAMLAA_amidase_2"/>
</dbReference>
<evidence type="ECO:0000256" key="1">
    <source>
        <dbReference type="ARBA" id="ARBA00001561"/>
    </source>
</evidence>
<name>A0A4R2BET5_9BACI</name>
<evidence type="ECO:0000256" key="2">
    <source>
        <dbReference type="ARBA" id="ARBA00011901"/>
    </source>
</evidence>
<evidence type="ECO:0000259" key="7">
    <source>
        <dbReference type="PROSITE" id="PS51782"/>
    </source>
</evidence>
<comment type="caution">
    <text evidence="8">The sequence shown here is derived from an EMBL/GenBank/DDBJ whole genome shotgun (WGS) entry which is preliminary data.</text>
</comment>
<dbReference type="PROSITE" id="PS51782">
    <property type="entry name" value="LYSM"/>
    <property type="match status" value="1"/>
</dbReference>
<proteinExistence type="predicted"/>
<dbReference type="SMART" id="SM00257">
    <property type="entry name" value="LysM"/>
    <property type="match status" value="1"/>
</dbReference>
<dbReference type="InterPro" id="IPR018392">
    <property type="entry name" value="LysM"/>
</dbReference>
<sequence>MANWREDIIKVNPYSHPNFKLLSVKGIILHYTANPGATAKNHQKYFNNLKDRYASAHIFVDKDEAILILPLDKVAYHANDRSCKIEKFKATASYYKGGNANLTTIAVEMCIEKDGSIHPDTFNRTVKVVTDLCKKFKLDENDLYMHYQVTGKPCPLPWVNKPAEFNRFKSCVNNALKPAQKTSEGVSKAAVNTYKIKPGDTLWSIANDNGITVNELKALNKGKNLEPLQIGVVLNLKEQKAKTDAVGTVTVLVDELWYYNKPDWNAKEDTVDKGTVLTVVETLTVNGSKMYKLKSGTYITSNTKYVRFKSR</sequence>
<dbReference type="EMBL" id="SLVV01000005">
    <property type="protein sequence ID" value="TCN25471.1"/>
    <property type="molecule type" value="Genomic_DNA"/>
</dbReference>
<dbReference type="CDD" id="cd00118">
    <property type="entry name" value="LysM"/>
    <property type="match status" value="1"/>
</dbReference>
<dbReference type="SUPFAM" id="SSF54106">
    <property type="entry name" value="LysM domain"/>
    <property type="match status" value="1"/>
</dbReference>
<dbReference type="Pfam" id="PF01510">
    <property type="entry name" value="Amidase_2"/>
    <property type="match status" value="1"/>
</dbReference>
<dbReference type="AlphaFoldDB" id="A0A4R2BET5"/>
<dbReference type="InterPro" id="IPR036779">
    <property type="entry name" value="LysM_dom_sf"/>
</dbReference>
<evidence type="ECO:0000313" key="8">
    <source>
        <dbReference type="EMBL" id="TCN25471.1"/>
    </source>
</evidence>
<reference evidence="8 9" key="1">
    <citation type="journal article" date="2015" name="Stand. Genomic Sci.">
        <title>Genomic Encyclopedia of Bacterial and Archaeal Type Strains, Phase III: the genomes of soil and plant-associated and newly described type strains.</title>
        <authorList>
            <person name="Whitman W.B."/>
            <person name="Woyke T."/>
            <person name="Klenk H.P."/>
            <person name="Zhou Y."/>
            <person name="Lilburn T.G."/>
            <person name="Beck B.J."/>
            <person name="De Vos P."/>
            <person name="Vandamme P."/>
            <person name="Eisen J.A."/>
            <person name="Garrity G."/>
            <person name="Hugenholtz P."/>
            <person name="Kyrpides N.C."/>
        </authorList>
    </citation>
    <scope>NUCLEOTIDE SEQUENCE [LARGE SCALE GENOMIC DNA]</scope>
    <source>
        <strain evidence="8 9">CV53</strain>
    </source>
</reference>
<dbReference type="InterPro" id="IPR036505">
    <property type="entry name" value="Amidase/PGRP_sf"/>
</dbReference>
<accession>A0A4R2BET5</accession>
<evidence type="ECO:0000313" key="9">
    <source>
        <dbReference type="Proteomes" id="UP000295689"/>
    </source>
</evidence>
<dbReference type="Pfam" id="PF19087">
    <property type="entry name" value="DUF5776"/>
    <property type="match status" value="1"/>
</dbReference>
<evidence type="ECO:0000256" key="6">
    <source>
        <dbReference type="ARBA" id="ARBA00032390"/>
    </source>
</evidence>
<dbReference type="Gene3D" id="3.40.80.10">
    <property type="entry name" value="Peptidoglycan recognition protein-like"/>
    <property type="match status" value="1"/>
</dbReference>
<dbReference type="SMART" id="SM00644">
    <property type="entry name" value="Ami_2"/>
    <property type="match status" value="1"/>
</dbReference>
<keyword evidence="9" id="KW-1185">Reference proteome</keyword>
<dbReference type="RefSeq" id="WP_132005220.1">
    <property type="nucleotide sequence ID" value="NZ_JABUHM010000003.1"/>
</dbReference>
<dbReference type="InterPro" id="IPR044081">
    <property type="entry name" value="DUF5776"/>
</dbReference>
<dbReference type="Gene3D" id="3.10.350.10">
    <property type="entry name" value="LysM domain"/>
    <property type="match status" value="1"/>
</dbReference>
<evidence type="ECO:0000256" key="3">
    <source>
        <dbReference type="ARBA" id="ARBA00022801"/>
    </source>
</evidence>
<keyword evidence="3" id="KW-0378">Hydrolase</keyword>
<organism evidence="8 9">
    <name type="scientific">Mesobacillus foraminis</name>
    <dbReference type="NCBI Taxonomy" id="279826"/>
    <lineage>
        <taxon>Bacteria</taxon>
        <taxon>Bacillati</taxon>
        <taxon>Bacillota</taxon>
        <taxon>Bacilli</taxon>
        <taxon>Bacillales</taxon>
        <taxon>Bacillaceae</taxon>
        <taxon>Mesobacillus</taxon>
    </lineage>
</organism>
<dbReference type="Proteomes" id="UP000295689">
    <property type="component" value="Unassembled WGS sequence"/>
</dbReference>
<dbReference type="SUPFAM" id="SSF55846">
    <property type="entry name" value="N-acetylmuramoyl-L-alanine amidase-like"/>
    <property type="match status" value="1"/>
</dbReference>
<protein>
    <recommendedName>
        <fullName evidence="2">N-acetylmuramoyl-L-alanine amidase</fullName>
        <ecNumber evidence="2">3.5.1.28</ecNumber>
    </recommendedName>
    <alternativeName>
        <fullName evidence="6">Autolysin</fullName>
    </alternativeName>
    <alternativeName>
        <fullName evidence="5">Cell wall hydrolase</fullName>
    </alternativeName>
</protein>
<dbReference type="CDD" id="cd06583">
    <property type="entry name" value="PGRP"/>
    <property type="match status" value="1"/>
</dbReference>
<dbReference type="GO" id="GO:0008745">
    <property type="term" value="F:N-acetylmuramoyl-L-alanine amidase activity"/>
    <property type="evidence" value="ECO:0007669"/>
    <property type="project" value="UniProtKB-EC"/>
</dbReference>
<dbReference type="EC" id="3.5.1.28" evidence="2"/>
<gene>
    <name evidence="8" type="ORF">EV146_105128</name>
</gene>
<comment type="catalytic activity">
    <reaction evidence="1">
        <text>Hydrolyzes the link between N-acetylmuramoyl residues and L-amino acid residues in certain cell-wall glycopeptides.</text>
        <dbReference type="EC" id="3.5.1.28"/>
    </reaction>
</comment>
<feature type="domain" description="LysM" evidence="7">
    <location>
        <begin position="192"/>
        <end position="236"/>
    </location>
</feature>
<dbReference type="GO" id="GO:0009254">
    <property type="term" value="P:peptidoglycan turnover"/>
    <property type="evidence" value="ECO:0007669"/>
    <property type="project" value="TreeGrafter"/>
</dbReference>
<evidence type="ECO:0000256" key="4">
    <source>
        <dbReference type="ARBA" id="ARBA00023316"/>
    </source>
</evidence>
<keyword evidence="4" id="KW-0961">Cell wall biogenesis/degradation</keyword>
<dbReference type="GO" id="GO:0009253">
    <property type="term" value="P:peptidoglycan catabolic process"/>
    <property type="evidence" value="ECO:0007669"/>
    <property type="project" value="InterPro"/>
</dbReference>